<dbReference type="AlphaFoldDB" id="A0A1I7RL36"/>
<evidence type="ECO:0000313" key="12">
    <source>
        <dbReference type="Proteomes" id="UP000095284"/>
    </source>
</evidence>
<dbReference type="Pfam" id="PF06645">
    <property type="entry name" value="SPC12"/>
    <property type="match status" value="1"/>
</dbReference>
<comment type="subcellular location">
    <subcellularLocation>
        <location evidence="1">Endoplasmic reticulum membrane</location>
        <topology evidence="1">Multi-pass membrane protein</topology>
    </subcellularLocation>
</comment>
<dbReference type="GO" id="GO:0006465">
    <property type="term" value="P:signal peptide processing"/>
    <property type="evidence" value="ECO:0007669"/>
    <property type="project" value="InterPro"/>
</dbReference>
<reference evidence="13" key="1">
    <citation type="submission" date="2016-11" db="UniProtKB">
        <authorList>
            <consortium name="WormBaseParasite"/>
        </authorList>
    </citation>
    <scope>IDENTIFICATION</scope>
</reference>
<comment type="similarity">
    <text evidence="2">Belongs to the SPCS1 family.</text>
</comment>
<keyword evidence="5" id="KW-0256">Endoplasmic reticulum</keyword>
<feature type="transmembrane region" description="Helical" evidence="11">
    <location>
        <begin position="48"/>
        <end position="65"/>
    </location>
</feature>
<protein>
    <recommendedName>
        <fullName evidence="3">Signal peptidase complex subunit 1</fullName>
    </recommendedName>
    <alternativeName>
        <fullName evidence="8">Microsomal signal peptidase 12 kDa subunit</fullName>
    </alternativeName>
</protein>
<feature type="transmembrane region" description="Helical" evidence="11">
    <location>
        <begin position="21"/>
        <end position="42"/>
    </location>
</feature>
<sequence length="101" mass="11583">MLPAPIRRFSTHMDFVGQQKAERIMQVILVISGIIGFLVGFWFERISFMVFTILGGSAFAGLIMLPPWPCFRRNALNWQPALQPDDTQKKEKEEGSKKKKN</sequence>
<dbReference type="PANTHER" id="PTHR13202">
    <property type="entry name" value="MICROSOMAL SIGNAL PEPTIDASE 12 KDA SUBUNIT"/>
    <property type="match status" value="1"/>
</dbReference>
<dbReference type="Proteomes" id="UP000095284">
    <property type="component" value="Unplaced"/>
</dbReference>
<evidence type="ECO:0000256" key="9">
    <source>
        <dbReference type="ARBA" id="ARBA00045204"/>
    </source>
</evidence>
<dbReference type="WBParaSite" id="BXY_0142100.1">
    <property type="protein sequence ID" value="BXY_0142100.1"/>
    <property type="gene ID" value="BXY_0142100"/>
</dbReference>
<dbReference type="GO" id="GO:0045047">
    <property type="term" value="P:protein targeting to ER"/>
    <property type="evidence" value="ECO:0007669"/>
    <property type="project" value="TreeGrafter"/>
</dbReference>
<keyword evidence="6 11" id="KW-1133">Transmembrane helix</keyword>
<evidence type="ECO:0000256" key="1">
    <source>
        <dbReference type="ARBA" id="ARBA00004477"/>
    </source>
</evidence>
<feature type="compositionally biased region" description="Basic and acidic residues" evidence="10">
    <location>
        <begin position="86"/>
        <end position="101"/>
    </location>
</feature>
<evidence type="ECO:0000256" key="5">
    <source>
        <dbReference type="ARBA" id="ARBA00022824"/>
    </source>
</evidence>
<keyword evidence="4 11" id="KW-0812">Transmembrane</keyword>
<dbReference type="PANTHER" id="PTHR13202:SF0">
    <property type="entry name" value="SIGNAL PEPTIDASE COMPLEX SUBUNIT 1"/>
    <property type="match status" value="1"/>
</dbReference>
<dbReference type="eggNOG" id="KOG4112">
    <property type="taxonomic scope" value="Eukaryota"/>
</dbReference>
<evidence type="ECO:0000313" key="13">
    <source>
        <dbReference type="WBParaSite" id="BXY_0142100.1"/>
    </source>
</evidence>
<dbReference type="InterPro" id="IPR009542">
    <property type="entry name" value="Spc1/SPCS1"/>
</dbReference>
<comment type="function">
    <text evidence="9">Component of the signal peptidase complex (SPC) which catalyzes the cleavage of N-terminal signal sequences from nascent proteins as they are translocated into the lumen of the endoplasmic reticulum. Dispensable for SPC enzymatic activity.</text>
</comment>
<keyword evidence="7 11" id="KW-0472">Membrane</keyword>
<evidence type="ECO:0000256" key="3">
    <source>
        <dbReference type="ARBA" id="ARBA00017059"/>
    </source>
</evidence>
<organism evidence="12 13">
    <name type="scientific">Bursaphelenchus xylophilus</name>
    <name type="common">Pinewood nematode worm</name>
    <name type="synonym">Aphelenchoides xylophilus</name>
    <dbReference type="NCBI Taxonomy" id="6326"/>
    <lineage>
        <taxon>Eukaryota</taxon>
        <taxon>Metazoa</taxon>
        <taxon>Ecdysozoa</taxon>
        <taxon>Nematoda</taxon>
        <taxon>Chromadorea</taxon>
        <taxon>Rhabditida</taxon>
        <taxon>Tylenchina</taxon>
        <taxon>Tylenchomorpha</taxon>
        <taxon>Aphelenchoidea</taxon>
        <taxon>Aphelenchoididae</taxon>
        <taxon>Bursaphelenchus</taxon>
    </lineage>
</organism>
<accession>A0A1I7RL36</accession>
<name>A0A1I7RL36_BURXY</name>
<proteinExistence type="inferred from homology"/>
<feature type="region of interest" description="Disordered" evidence="10">
    <location>
        <begin position="81"/>
        <end position="101"/>
    </location>
</feature>
<evidence type="ECO:0000256" key="2">
    <source>
        <dbReference type="ARBA" id="ARBA00005245"/>
    </source>
</evidence>
<dbReference type="GO" id="GO:0005787">
    <property type="term" value="C:signal peptidase complex"/>
    <property type="evidence" value="ECO:0007669"/>
    <property type="project" value="InterPro"/>
</dbReference>
<evidence type="ECO:0000256" key="7">
    <source>
        <dbReference type="ARBA" id="ARBA00023136"/>
    </source>
</evidence>
<evidence type="ECO:0000256" key="6">
    <source>
        <dbReference type="ARBA" id="ARBA00022989"/>
    </source>
</evidence>
<evidence type="ECO:0000256" key="8">
    <source>
        <dbReference type="ARBA" id="ARBA00032913"/>
    </source>
</evidence>
<evidence type="ECO:0000256" key="11">
    <source>
        <dbReference type="SAM" id="Phobius"/>
    </source>
</evidence>
<evidence type="ECO:0000256" key="4">
    <source>
        <dbReference type="ARBA" id="ARBA00022692"/>
    </source>
</evidence>
<evidence type="ECO:0000256" key="10">
    <source>
        <dbReference type="SAM" id="MobiDB-lite"/>
    </source>
</evidence>